<evidence type="ECO:0000313" key="2">
    <source>
        <dbReference type="Proteomes" id="UP000494301"/>
    </source>
</evidence>
<reference evidence="1 2" key="1">
    <citation type="submission" date="2020-04" db="EMBL/GenBank/DDBJ databases">
        <authorList>
            <person name="Depoorter E."/>
        </authorList>
    </citation>
    <scope>NUCLEOTIDE SEQUENCE [LARGE SCALE GENOMIC DNA]</scope>
    <source>
        <strain evidence="1 2">BCC0217</strain>
    </source>
</reference>
<dbReference type="RefSeq" id="WP_175223572.1">
    <property type="nucleotide sequence ID" value="NZ_CABWIL020000048.1"/>
</dbReference>
<organism evidence="1 2">
    <name type="scientific">Burkholderia aenigmatica</name>
    <dbReference type="NCBI Taxonomy" id="2015348"/>
    <lineage>
        <taxon>Bacteria</taxon>
        <taxon>Pseudomonadati</taxon>
        <taxon>Pseudomonadota</taxon>
        <taxon>Betaproteobacteria</taxon>
        <taxon>Burkholderiales</taxon>
        <taxon>Burkholderiaceae</taxon>
        <taxon>Burkholderia</taxon>
        <taxon>Burkholderia cepacia complex</taxon>
    </lineage>
</organism>
<accession>A0A6J5JT00</accession>
<gene>
    <name evidence="1" type="ORF">BLA3211_08047</name>
</gene>
<protein>
    <submittedName>
        <fullName evidence="1">Uncharacterized protein</fullName>
    </submittedName>
</protein>
<dbReference type="AlphaFoldDB" id="A0A6J5JT00"/>
<dbReference type="EMBL" id="CABWIL020000048">
    <property type="protein sequence ID" value="CAB3974520.1"/>
    <property type="molecule type" value="Genomic_DNA"/>
</dbReference>
<name>A0A6J5JT00_9BURK</name>
<dbReference type="Gene3D" id="1.25.40.10">
    <property type="entry name" value="Tetratricopeptide repeat domain"/>
    <property type="match status" value="1"/>
</dbReference>
<proteinExistence type="predicted"/>
<sequence>MTQAKSLAVPAHGHTLQLSFDKYSAKHVAAASYPSTEISGDLLVLSEGRTVADLKAEVVAALKAQEGSSHTPVELQNQVSQREFGMPFVALIQERKESLRQRYAAANTVGNREAQLNELRACARQGHVQANMDLAKLLEAERNSDCMDFFVEAHNLGHPGSLLELSKTFLKADNVGQAVRVLLLGAFCGSFMCAQALLAIRQQRLHRFEAPACIAALEEACEYDSIHAKYLLACVFLHGDSCRDEARGRALIQAAAAVKSFRGGDKGKVPLVAGGKAFHSGTLAHFEKLIDVELLEIRSKELGPQFLTEVAKLPNDGSEATRAAFSQLLHKFNPGTERMAHRIGNWLADHANEPVDEAKLERMKALFIEVDDESKEGDHA</sequence>
<dbReference type="InterPro" id="IPR011990">
    <property type="entry name" value="TPR-like_helical_dom_sf"/>
</dbReference>
<evidence type="ECO:0000313" key="1">
    <source>
        <dbReference type="EMBL" id="CAB3974520.1"/>
    </source>
</evidence>
<dbReference type="Proteomes" id="UP000494301">
    <property type="component" value="Unassembled WGS sequence"/>
</dbReference>